<dbReference type="InterPro" id="IPR036910">
    <property type="entry name" value="HMG_box_dom_sf"/>
</dbReference>
<evidence type="ECO:0000256" key="2">
    <source>
        <dbReference type="ARBA" id="ARBA00023242"/>
    </source>
</evidence>
<feature type="DNA-binding region" description="HMG box" evidence="3">
    <location>
        <begin position="50"/>
        <end position="118"/>
    </location>
</feature>
<dbReference type="PROSITE" id="PS50118">
    <property type="entry name" value="HMG_BOX_2"/>
    <property type="match status" value="1"/>
</dbReference>
<evidence type="ECO:0000313" key="6">
    <source>
        <dbReference type="EMBL" id="EHB10078.1"/>
    </source>
</evidence>
<dbReference type="InterPro" id="IPR009071">
    <property type="entry name" value="HMG_box_dom"/>
</dbReference>
<feature type="domain" description="HMG box" evidence="5">
    <location>
        <begin position="50"/>
        <end position="118"/>
    </location>
</feature>
<dbReference type="eggNOG" id="KOG0381">
    <property type="taxonomic scope" value="Eukaryota"/>
</dbReference>
<evidence type="ECO:0000256" key="3">
    <source>
        <dbReference type="PROSITE-ProRule" id="PRU00267"/>
    </source>
</evidence>
<dbReference type="Pfam" id="PF00505">
    <property type="entry name" value="HMG_box"/>
    <property type="match status" value="1"/>
</dbReference>
<dbReference type="FunCoup" id="G5BLB7">
    <property type="interactions" value="3358"/>
</dbReference>
<dbReference type="GO" id="GO:0003677">
    <property type="term" value="F:DNA binding"/>
    <property type="evidence" value="ECO:0007669"/>
    <property type="project" value="UniProtKB-UniRule"/>
</dbReference>
<dbReference type="InterPro" id="IPR050342">
    <property type="entry name" value="HMGB"/>
</dbReference>
<dbReference type="InParanoid" id="G5BLB7"/>
<dbReference type="Gene3D" id="1.10.30.10">
    <property type="entry name" value="High mobility group box domain"/>
    <property type="match status" value="1"/>
</dbReference>
<evidence type="ECO:0000313" key="7">
    <source>
        <dbReference type="Proteomes" id="UP000006813"/>
    </source>
</evidence>
<feature type="region of interest" description="Disordered" evidence="4">
    <location>
        <begin position="207"/>
        <end position="228"/>
    </location>
</feature>
<name>G5BLB7_HETGA</name>
<dbReference type="AlphaFoldDB" id="G5BLB7"/>
<dbReference type="SUPFAM" id="SSF47095">
    <property type="entry name" value="HMG-box"/>
    <property type="match status" value="2"/>
</dbReference>
<accession>G5BLB7</accession>
<reference evidence="6 7" key="1">
    <citation type="journal article" date="2011" name="Nature">
        <title>Genome sequencing reveals insights into physiology and longevity of the naked mole rat.</title>
        <authorList>
            <person name="Kim E.B."/>
            <person name="Fang X."/>
            <person name="Fushan A.A."/>
            <person name="Huang Z."/>
            <person name="Lobanov A.V."/>
            <person name="Han L."/>
            <person name="Marino S.M."/>
            <person name="Sun X."/>
            <person name="Turanov A.A."/>
            <person name="Yang P."/>
            <person name="Yim S.H."/>
            <person name="Zhao X."/>
            <person name="Kasaikina M.V."/>
            <person name="Stoletzki N."/>
            <person name="Peng C."/>
            <person name="Polak P."/>
            <person name="Xiong Z."/>
            <person name="Kiezun A."/>
            <person name="Zhu Y."/>
            <person name="Chen Y."/>
            <person name="Kryukov G.V."/>
            <person name="Zhang Q."/>
            <person name="Peshkin L."/>
            <person name="Yang L."/>
            <person name="Bronson R.T."/>
            <person name="Buffenstein R."/>
            <person name="Wang B."/>
            <person name="Han C."/>
            <person name="Li Q."/>
            <person name="Chen L."/>
            <person name="Zhao W."/>
            <person name="Sunyaev S.R."/>
            <person name="Park T.J."/>
            <person name="Zhang G."/>
            <person name="Wang J."/>
            <person name="Gladyshev V.N."/>
        </authorList>
    </citation>
    <scope>NUCLEOTIDE SEQUENCE [LARGE SCALE GENOMIC DNA]</scope>
</reference>
<protein>
    <submittedName>
        <fullName evidence="6">Transcription factor A, mitochondrial</fullName>
    </submittedName>
</protein>
<proteinExistence type="predicted"/>
<keyword evidence="1 3" id="KW-0238">DNA-binding</keyword>
<evidence type="ECO:0000259" key="5">
    <source>
        <dbReference type="PROSITE" id="PS50118"/>
    </source>
</evidence>
<sequence length="228" mass="26904">MAFLRGVWGVLRTPGRSGAELCAGCGGRLRSPFSFVCVPKWFSSTLNGYPKKPVNSYIRFTREKMNILRAQYPELKVTELAKRLGEQWKELSDAEKKMYEDAYKEEWKAYREEVNRIHEVLTPAERKSLVESRAQRFFKGERVIKKKELLMLGKPKRARTAYNIFLSEYLPTCEGATIQVYEHLAKDDKIRYANEIRSWEERMIEDGRSDLVRPRPRQRNRMTQEKED</sequence>
<dbReference type="EMBL" id="JH170874">
    <property type="protein sequence ID" value="EHB10078.1"/>
    <property type="molecule type" value="Genomic_DNA"/>
</dbReference>
<organism evidence="6 7">
    <name type="scientific">Heterocephalus glaber</name>
    <name type="common">Naked mole rat</name>
    <dbReference type="NCBI Taxonomy" id="10181"/>
    <lineage>
        <taxon>Eukaryota</taxon>
        <taxon>Metazoa</taxon>
        <taxon>Chordata</taxon>
        <taxon>Craniata</taxon>
        <taxon>Vertebrata</taxon>
        <taxon>Euteleostomi</taxon>
        <taxon>Mammalia</taxon>
        <taxon>Eutheria</taxon>
        <taxon>Euarchontoglires</taxon>
        <taxon>Glires</taxon>
        <taxon>Rodentia</taxon>
        <taxon>Hystricomorpha</taxon>
        <taxon>Bathyergidae</taxon>
        <taxon>Heterocephalus</taxon>
    </lineage>
</organism>
<dbReference type="SMART" id="SM00398">
    <property type="entry name" value="HMG"/>
    <property type="match status" value="1"/>
</dbReference>
<dbReference type="GO" id="GO:0005634">
    <property type="term" value="C:nucleus"/>
    <property type="evidence" value="ECO:0007669"/>
    <property type="project" value="UniProtKB-UniRule"/>
</dbReference>
<keyword evidence="2 3" id="KW-0539">Nucleus</keyword>
<dbReference type="PANTHER" id="PTHR48112">
    <property type="entry name" value="HIGH MOBILITY GROUP PROTEIN DSP1"/>
    <property type="match status" value="1"/>
</dbReference>
<dbReference type="Proteomes" id="UP000006813">
    <property type="component" value="Unassembled WGS sequence"/>
</dbReference>
<gene>
    <name evidence="6" type="ORF">GW7_01964</name>
</gene>
<evidence type="ECO:0000256" key="4">
    <source>
        <dbReference type="SAM" id="MobiDB-lite"/>
    </source>
</evidence>
<evidence type="ECO:0000256" key="1">
    <source>
        <dbReference type="ARBA" id="ARBA00023125"/>
    </source>
</evidence>
<dbReference type="STRING" id="10181.G5BLB7"/>